<comment type="caution">
    <text evidence="9">The sequence shown here is derived from an EMBL/GenBank/DDBJ whole genome shotgun (WGS) entry which is preliminary data.</text>
</comment>
<dbReference type="RefSeq" id="WP_177139697.1">
    <property type="nucleotide sequence ID" value="NZ_VYGV01000028.1"/>
</dbReference>
<feature type="transmembrane region" description="Helical" evidence="7">
    <location>
        <begin position="336"/>
        <end position="355"/>
    </location>
</feature>
<evidence type="ECO:0000256" key="5">
    <source>
        <dbReference type="ARBA" id="ARBA00023004"/>
    </source>
</evidence>
<dbReference type="PANTHER" id="PTHR30176:SF3">
    <property type="entry name" value="FERREDOXIN-TYPE PROTEIN NAPH"/>
    <property type="match status" value="1"/>
</dbReference>
<dbReference type="GO" id="GO:0051539">
    <property type="term" value="F:4 iron, 4 sulfur cluster binding"/>
    <property type="evidence" value="ECO:0007669"/>
    <property type="project" value="UniProtKB-KW"/>
</dbReference>
<organism evidence="9 10">
    <name type="scientific">Hydrogenophaga aromaticivorans</name>
    <dbReference type="NCBI Taxonomy" id="2610898"/>
    <lineage>
        <taxon>Bacteria</taxon>
        <taxon>Pseudomonadati</taxon>
        <taxon>Pseudomonadota</taxon>
        <taxon>Betaproteobacteria</taxon>
        <taxon>Burkholderiales</taxon>
        <taxon>Comamonadaceae</taxon>
        <taxon>Hydrogenophaga</taxon>
    </lineage>
</organism>
<keyword evidence="4" id="KW-0249">Electron transport</keyword>
<dbReference type="Pfam" id="PF11614">
    <property type="entry name" value="FixG_C"/>
    <property type="match status" value="1"/>
</dbReference>
<dbReference type="InterPro" id="IPR013783">
    <property type="entry name" value="Ig-like_fold"/>
</dbReference>
<name>A0A7Y8H1K2_9BURK</name>
<keyword evidence="6" id="KW-0411">Iron-sulfur</keyword>
<feature type="transmembrane region" description="Helical" evidence="7">
    <location>
        <begin position="81"/>
        <end position="102"/>
    </location>
</feature>
<keyword evidence="7" id="KW-1133">Transmembrane helix</keyword>
<dbReference type="InterPro" id="IPR032879">
    <property type="entry name" value="FixG_C"/>
</dbReference>
<dbReference type="InterPro" id="IPR017896">
    <property type="entry name" value="4Fe4S_Fe-S-bd"/>
</dbReference>
<dbReference type="EMBL" id="VYGV01000028">
    <property type="protein sequence ID" value="NWF48820.1"/>
    <property type="molecule type" value="Genomic_DNA"/>
</dbReference>
<evidence type="ECO:0000256" key="3">
    <source>
        <dbReference type="ARBA" id="ARBA00022723"/>
    </source>
</evidence>
<dbReference type="InterPro" id="IPR051684">
    <property type="entry name" value="Electron_Trans/Redox"/>
</dbReference>
<dbReference type="AlphaFoldDB" id="A0A7Y8H1K2"/>
<evidence type="ECO:0000256" key="1">
    <source>
        <dbReference type="ARBA" id="ARBA00022448"/>
    </source>
</evidence>
<dbReference type="NCBIfam" id="TIGR02745">
    <property type="entry name" value="ccoG_rdxA_fixG"/>
    <property type="match status" value="1"/>
</dbReference>
<dbReference type="GO" id="GO:0005886">
    <property type="term" value="C:plasma membrane"/>
    <property type="evidence" value="ECO:0007669"/>
    <property type="project" value="TreeGrafter"/>
</dbReference>
<evidence type="ECO:0000259" key="8">
    <source>
        <dbReference type="PROSITE" id="PS51379"/>
    </source>
</evidence>
<protein>
    <submittedName>
        <fullName evidence="9">Cytochrome c oxidase accessory protein CcoG</fullName>
    </submittedName>
</protein>
<dbReference type="Gene3D" id="2.60.40.10">
    <property type="entry name" value="Immunoglobulins"/>
    <property type="match status" value="1"/>
</dbReference>
<keyword evidence="7" id="KW-0472">Membrane</keyword>
<dbReference type="PROSITE" id="PS00198">
    <property type="entry name" value="4FE4S_FER_1"/>
    <property type="match status" value="1"/>
</dbReference>
<dbReference type="Pfam" id="PF12801">
    <property type="entry name" value="Fer4_5"/>
    <property type="match status" value="1"/>
</dbReference>
<feature type="transmembrane region" description="Helical" evidence="7">
    <location>
        <begin position="192"/>
        <end position="208"/>
    </location>
</feature>
<feature type="domain" description="4Fe-4S ferredoxin-type" evidence="8">
    <location>
        <begin position="252"/>
        <end position="280"/>
    </location>
</feature>
<dbReference type="Proteomes" id="UP000545507">
    <property type="component" value="Unassembled WGS sequence"/>
</dbReference>
<feature type="transmembrane region" description="Helical" evidence="7">
    <location>
        <begin position="155"/>
        <end position="172"/>
    </location>
</feature>
<dbReference type="PROSITE" id="PS51379">
    <property type="entry name" value="4FE4S_FER_2"/>
    <property type="match status" value="1"/>
</dbReference>
<gene>
    <name evidence="9" type="primary">ccoG</name>
    <name evidence="9" type="ORF">F3K02_26695</name>
</gene>
<dbReference type="PANTHER" id="PTHR30176">
    <property type="entry name" value="FERREDOXIN-TYPE PROTEIN NAPH"/>
    <property type="match status" value="1"/>
</dbReference>
<evidence type="ECO:0000256" key="6">
    <source>
        <dbReference type="ARBA" id="ARBA00023014"/>
    </source>
</evidence>
<keyword evidence="10" id="KW-1185">Reference proteome</keyword>
<sequence length="472" mass="52206">MATPTRTIPIVSAACGPSEDKIQMRSITGVFTRWRWAMVWLTQALFYGLPWLTMHGRQAVLFDLQADRFFLFGAVLYPQDLIYLAGLLVISALLLFFATTLAGRVWCGFACPQTVYTELFQWIEHRTEGDRQARLRLDRSPWNGQKLLRRGGKHLAWALLALWTGFTLVGYFTPIRELAQAVPHQLGPWESFWIGFYGLATYGNAGFLRESVCQHMCPYGRFQGSLMDASTLYVAYDERRGEPRAPRPRGSDPVQRGSGACVDCTLCVQVCPVGIDIRQGLQAACISCGLCIDACNQVMDKLRAPRGLIRLASERELSHAGMPALTLRAHLGRRRVIVYGGLIVLASTLMALSFIHRPTLRLNAVRDRAVLARQVENGAVENVYRLQLMNASERARDVQVDVAGADGLSLTAPARVHLAAAGAHMQTVTLRLPPEQARVLAGQVLPIRIGIAGTDGHAIEHAETSSTFMVPR</sequence>
<reference evidence="9 10" key="1">
    <citation type="submission" date="2019-09" db="EMBL/GenBank/DDBJ databases">
        <title>Hydrogenophaga aromatica sp. nov., isolated from a para-xylene-degrading enrichment culture.</title>
        <authorList>
            <person name="Tancsics A."/>
            <person name="Banerjee S."/>
        </authorList>
    </citation>
    <scope>NUCLEOTIDE SEQUENCE [LARGE SCALE GENOMIC DNA]</scope>
    <source>
        <strain evidence="9 10">D2P1</strain>
    </source>
</reference>
<keyword evidence="1" id="KW-0813">Transport</keyword>
<proteinExistence type="predicted"/>
<accession>A0A7Y8H1K2</accession>
<evidence type="ECO:0000256" key="4">
    <source>
        <dbReference type="ARBA" id="ARBA00022982"/>
    </source>
</evidence>
<evidence type="ECO:0000313" key="9">
    <source>
        <dbReference type="EMBL" id="NWF48820.1"/>
    </source>
</evidence>
<evidence type="ECO:0000256" key="2">
    <source>
        <dbReference type="ARBA" id="ARBA00022485"/>
    </source>
</evidence>
<evidence type="ECO:0000256" key="7">
    <source>
        <dbReference type="SAM" id="Phobius"/>
    </source>
</evidence>
<feature type="transmembrane region" description="Helical" evidence="7">
    <location>
        <begin position="34"/>
        <end position="52"/>
    </location>
</feature>
<keyword evidence="2" id="KW-0004">4Fe-4S</keyword>
<keyword evidence="3" id="KW-0479">Metal-binding</keyword>
<dbReference type="Pfam" id="PF13746">
    <property type="entry name" value="Fer4_18"/>
    <property type="match status" value="1"/>
</dbReference>
<evidence type="ECO:0000313" key="10">
    <source>
        <dbReference type="Proteomes" id="UP000545507"/>
    </source>
</evidence>
<keyword evidence="5" id="KW-0408">Iron</keyword>
<dbReference type="InterPro" id="IPR017900">
    <property type="entry name" value="4Fe4S_Fe_S_CS"/>
</dbReference>
<keyword evidence="7" id="KW-0812">Transmembrane</keyword>
<dbReference type="SUPFAM" id="SSF54862">
    <property type="entry name" value="4Fe-4S ferredoxins"/>
    <property type="match status" value="1"/>
</dbReference>
<dbReference type="GO" id="GO:0046872">
    <property type="term" value="F:metal ion binding"/>
    <property type="evidence" value="ECO:0007669"/>
    <property type="project" value="UniProtKB-KW"/>
</dbReference>
<dbReference type="InterPro" id="IPR014116">
    <property type="entry name" value="Cyt_c_oxidase_cbb3_FixG"/>
</dbReference>